<dbReference type="PANTHER" id="PTHR34104">
    <property type="entry name" value="TRANSMEMBRANE PROTEIN 254"/>
    <property type="match status" value="1"/>
</dbReference>
<proteinExistence type="predicted"/>
<keyword evidence="4 6" id="KW-0472">Membrane</keyword>
<feature type="transmembrane region" description="Helical" evidence="6">
    <location>
        <begin position="15"/>
        <end position="34"/>
    </location>
</feature>
<evidence type="ECO:0000313" key="7">
    <source>
        <dbReference type="Ensembl" id="ENSLBEP00000012429.1"/>
    </source>
</evidence>
<feature type="transmembrane region" description="Helical" evidence="6">
    <location>
        <begin position="95"/>
        <end position="113"/>
    </location>
</feature>
<reference evidence="7" key="1">
    <citation type="submission" date="2025-08" db="UniProtKB">
        <authorList>
            <consortium name="Ensembl"/>
        </authorList>
    </citation>
    <scope>IDENTIFICATION</scope>
</reference>
<dbReference type="RefSeq" id="XP_020496951.1">
    <property type="nucleotide sequence ID" value="XM_020641295.3"/>
</dbReference>
<dbReference type="Proteomes" id="UP000261660">
    <property type="component" value="Unplaced"/>
</dbReference>
<dbReference type="InParanoid" id="A0A3Q3EYJ4"/>
<dbReference type="OrthoDB" id="9984821at2759"/>
<dbReference type="Pfam" id="PF14934">
    <property type="entry name" value="TMEM254"/>
    <property type="match status" value="1"/>
</dbReference>
<dbReference type="STRING" id="56723.ENSLBEP00000012429"/>
<keyword evidence="2 6" id="KW-0812">Transmembrane</keyword>
<dbReference type="CTD" id="80195"/>
<evidence type="ECO:0000256" key="6">
    <source>
        <dbReference type="SAM" id="Phobius"/>
    </source>
</evidence>
<accession>A0A3Q3EYJ4</accession>
<dbReference type="InterPro" id="IPR028110">
    <property type="entry name" value="TMEM254"/>
</dbReference>
<sequence>MAKSDGCDYFKRTSLFWIISVTFGMGHLACMVFAPEIIPFQHLGPYGTFCRYLLDNYAGVLHKMWWAAWAVHVFEAWFALRVCSKKGITNTSARCLWCVQTFLFGFASLSLLLKFDPERPKQH</sequence>
<evidence type="ECO:0000256" key="4">
    <source>
        <dbReference type="ARBA" id="ARBA00023136"/>
    </source>
</evidence>
<dbReference type="GeneTree" id="ENSGT00390000016042"/>
<evidence type="ECO:0000256" key="5">
    <source>
        <dbReference type="ARBA" id="ARBA00034834"/>
    </source>
</evidence>
<organism evidence="7 8">
    <name type="scientific">Labrus bergylta</name>
    <name type="common">ballan wrasse</name>
    <dbReference type="NCBI Taxonomy" id="56723"/>
    <lineage>
        <taxon>Eukaryota</taxon>
        <taxon>Metazoa</taxon>
        <taxon>Chordata</taxon>
        <taxon>Craniata</taxon>
        <taxon>Vertebrata</taxon>
        <taxon>Euteleostomi</taxon>
        <taxon>Actinopterygii</taxon>
        <taxon>Neopterygii</taxon>
        <taxon>Teleostei</taxon>
        <taxon>Neoteleostei</taxon>
        <taxon>Acanthomorphata</taxon>
        <taxon>Eupercaria</taxon>
        <taxon>Labriformes</taxon>
        <taxon>Labridae</taxon>
        <taxon>Labrus</taxon>
    </lineage>
</organism>
<dbReference type="Ensembl" id="ENSLBET00000013065.1">
    <property type="protein sequence ID" value="ENSLBEP00000012429.1"/>
    <property type="gene ID" value="ENSLBEG00000009547.1"/>
</dbReference>
<evidence type="ECO:0000256" key="1">
    <source>
        <dbReference type="ARBA" id="ARBA00004141"/>
    </source>
</evidence>
<evidence type="ECO:0000256" key="3">
    <source>
        <dbReference type="ARBA" id="ARBA00022989"/>
    </source>
</evidence>
<dbReference type="GO" id="GO:0016020">
    <property type="term" value="C:membrane"/>
    <property type="evidence" value="ECO:0007669"/>
    <property type="project" value="UniProtKB-SubCell"/>
</dbReference>
<comment type="subcellular location">
    <subcellularLocation>
        <location evidence="1">Membrane</location>
        <topology evidence="1">Multi-pass membrane protein</topology>
    </subcellularLocation>
</comment>
<evidence type="ECO:0000313" key="8">
    <source>
        <dbReference type="Proteomes" id="UP000261660"/>
    </source>
</evidence>
<name>A0A3Q3EYJ4_9LABR</name>
<dbReference type="GeneID" id="109989514"/>
<keyword evidence="3 6" id="KW-1133">Transmembrane helix</keyword>
<dbReference type="AlphaFoldDB" id="A0A3Q3EYJ4"/>
<reference evidence="7" key="2">
    <citation type="submission" date="2025-09" db="UniProtKB">
        <authorList>
            <consortium name="Ensembl"/>
        </authorList>
    </citation>
    <scope>IDENTIFICATION</scope>
</reference>
<dbReference type="PANTHER" id="PTHR34104:SF3">
    <property type="entry name" value="TRANSMEMBRANE PROTEIN 254"/>
    <property type="match status" value="1"/>
</dbReference>
<protein>
    <recommendedName>
        <fullName evidence="5">Transmembrane protein 254</fullName>
    </recommendedName>
</protein>
<keyword evidence="8" id="KW-1185">Reference proteome</keyword>
<feature type="transmembrane region" description="Helical" evidence="6">
    <location>
        <begin position="64"/>
        <end position="83"/>
    </location>
</feature>
<evidence type="ECO:0000256" key="2">
    <source>
        <dbReference type="ARBA" id="ARBA00022692"/>
    </source>
</evidence>